<keyword evidence="3" id="KW-1185">Reference proteome</keyword>
<keyword evidence="1" id="KW-0175">Coiled coil</keyword>
<dbReference type="EMBL" id="JARAKF010000002">
    <property type="protein sequence ID" value="MDU9001119.1"/>
    <property type="molecule type" value="Genomic_DNA"/>
</dbReference>
<accession>A0ABU3V4L3</accession>
<dbReference type="RefSeq" id="WP_144314512.1">
    <property type="nucleotide sequence ID" value="NZ_CP107955.1"/>
</dbReference>
<name>A0ABU3V4L3_9ACTN</name>
<dbReference type="Proteomes" id="UP001257627">
    <property type="component" value="Unassembled WGS sequence"/>
</dbReference>
<evidence type="ECO:0000256" key="1">
    <source>
        <dbReference type="SAM" id="Coils"/>
    </source>
</evidence>
<gene>
    <name evidence="2" type="ORF">PU648_54485</name>
</gene>
<organism evidence="2 3">
    <name type="scientific">Streptomyces mirabilis</name>
    <dbReference type="NCBI Taxonomy" id="68239"/>
    <lineage>
        <taxon>Bacteria</taxon>
        <taxon>Bacillati</taxon>
        <taxon>Actinomycetota</taxon>
        <taxon>Actinomycetes</taxon>
        <taxon>Kitasatosporales</taxon>
        <taxon>Streptomycetaceae</taxon>
        <taxon>Streptomyces</taxon>
    </lineage>
</organism>
<comment type="caution">
    <text evidence="2">The sequence shown here is derived from an EMBL/GenBank/DDBJ whole genome shotgun (WGS) entry which is preliminary data.</text>
</comment>
<evidence type="ECO:0000313" key="2">
    <source>
        <dbReference type="EMBL" id="MDU9001119.1"/>
    </source>
</evidence>
<evidence type="ECO:0000313" key="3">
    <source>
        <dbReference type="Proteomes" id="UP001257627"/>
    </source>
</evidence>
<reference evidence="2 3" key="1">
    <citation type="submission" date="2023-02" db="EMBL/GenBank/DDBJ databases">
        <authorList>
            <person name="Maleckis M."/>
        </authorList>
    </citation>
    <scope>NUCLEOTIDE SEQUENCE [LARGE SCALE GENOMIC DNA]</scope>
    <source>
        <strain evidence="2 3">P8-A2</strain>
    </source>
</reference>
<protein>
    <submittedName>
        <fullName evidence="2">Uncharacterized protein</fullName>
    </submittedName>
</protein>
<proteinExistence type="predicted"/>
<sequence length="122" mass="14128">MTIQRDGDYVLWDEWRNPDEDEVDLTALRFEAQEYQREVEQATADRSWERPARTVARLLEQDLRERTDRVARWECELGAVSASERLAEQLVAADPRQAAEVRGGSTDFARQPAPYQTTFALL</sequence>
<feature type="coiled-coil region" evidence="1">
    <location>
        <begin position="25"/>
        <end position="76"/>
    </location>
</feature>